<reference evidence="2" key="1">
    <citation type="submission" date="2021-02" db="EMBL/GenBank/DDBJ databases">
        <title>Fulvivirga sp. S481 isolated from sea water.</title>
        <authorList>
            <person name="Bae S.S."/>
            <person name="Baek K."/>
        </authorList>
    </citation>
    <scope>NUCLEOTIDE SEQUENCE</scope>
    <source>
        <strain evidence="2">S481</strain>
    </source>
</reference>
<keyword evidence="3" id="KW-1185">Reference proteome</keyword>
<dbReference type="Proteomes" id="UP000662783">
    <property type="component" value="Chromosome"/>
</dbReference>
<protein>
    <submittedName>
        <fullName evidence="2">DUF1295 domain-containing protein</fullName>
    </submittedName>
</protein>
<keyword evidence="1" id="KW-1133">Transmembrane helix</keyword>
<dbReference type="PANTHER" id="PTHR32251">
    <property type="entry name" value="3-OXO-5-ALPHA-STEROID 4-DEHYDROGENASE"/>
    <property type="match status" value="1"/>
</dbReference>
<dbReference type="PANTHER" id="PTHR32251:SF17">
    <property type="entry name" value="STEROID 5-ALPHA REDUCTASE C-TERMINAL DOMAIN-CONTAINING PROTEIN"/>
    <property type="match status" value="1"/>
</dbReference>
<dbReference type="AlphaFoldDB" id="A0A974WDY9"/>
<name>A0A974WDY9_9BACT</name>
<dbReference type="GO" id="GO:0016020">
    <property type="term" value="C:membrane"/>
    <property type="evidence" value="ECO:0007669"/>
    <property type="project" value="TreeGrafter"/>
</dbReference>
<sequence length="242" mass="28055">MLFVFAALSFAVSLILKRNDVADVSWGLGFVLVCVYLLIKSDITTPLLISCSLVIIWGLRLSIYIAIRNSKNSEDFRYKQWRDEWGTNFYWRSFLQVYLLQMLILLIISAPLLLLASGSINKSPDALTWLIILVWFIGFVWQAVADYQLFIFKKNSSGKVMKTGLWKYSRHPNYFGEIVMWWSLYFLTLSFGSSLLGIISPILITYLLFNVSGVPMLEEKYKKNQEYQEYVDSTPAIFPKLF</sequence>
<feature type="transmembrane region" description="Helical" evidence="1">
    <location>
        <begin position="95"/>
        <end position="115"/>
    </location>
</feature>
<organism evidence="2 3">
    <name type="scientific">Fulvivirga lutea</name>
    <dbReference type="NCBI Taxonomy" id="2810512"/>
    <lineage>
        <taxon>Bacteria</taxon>
        <taxon>Pseudomonadati</taxon>
        <taxon>Bacteroidota</taxon>
        <taxon>Cytophagia</taxon>
        <taxon>Cytophagales</taxon>
        <taxon>Fulvivirgaceae</taxon>
        <taxon>Fulvivirga</taxon>
    </lineage>
</organism>
<accession>A0A974WDY9</accession>
<gene>
    <name evidence="2" type="ORF">JR347_12820</name>
</gene>
<feature type="transmembrane region" description="Helical" evidence="1">
    <location>
        <begin position="46"/>
        <end position="67"/>
    </location>
</feature>
<feature type="transmembrane region" description="Helical" evidence="1">
    <location>
        <begin position="182"/>
        <end position="209"/>
    </location>
</feature>
<evidence type="ECO:0000313" key="3">
    <source>
        <dbReference type="Proteomes" id="UP000662783"/>
    </source>
</evidence>
<dbReference type="Gene3D" id="1.20.120.1630">
    <property type="match status" value="1"/>
</dbReference>
<evidence type="ECO:0000313" key="2">
    <source>
        <dbReference type="EMBL" id="QSE96479.1"/>
    </source>
</evidence>
<feature type="transmembrane region" description="Helical" evidence="1">
    <location>
        <begin position="127"/>
        <end position="144"/>
    </location>
</feature>
<proteinExistence type="predicted"/>
<keyword evidence="1" id="KW-0472">Membrane</keyword>
<dbReference type="Pfam" id="PF06966">
    <property type="entry name" value="DUF1295"/>
    <property type="match status" value="1"/>
</dbReference>
<evidence type="ECO:0000256" key="1">
    <source>
        <dbReference type="SAM" id="Phobius"/>
    </source>
</evidence>
<feature type="transmembrane region" description="Helical" evidence="1">
    <location>
        <begin position="21"/>
        <end position="39"/>
    </location>
</feature>
<dbReference type="EMBL" id="CP070608">
    <property type="protein sequence ID" value="QSE96479.1"/>
    <property type="molecule type" value="Genomic_DNA"/>
</dbReference>
<keyword evidence="1" id="KW-0812">Transmembrane</keyword>
<dbReference type="KEGG" id="fuv:JR347_12820"/>
<dbReference type="PROSITE" id="PS50244">
    <property type="entry name" value="S5A_REDUCTASE"/>
    <property type="match status" value="1"/>
</dbReference>
<dbReference type="RefSeq" id="WP_205720995.1">
    <property type="nucleotide sequence ID" value="NZ_CP070608.1"/>
</dbReference>
<dbReference type="InterPro" id="IPR010721">
    <property type="entry name" value="UstE-like"/>
</dbReference>